<name>X1VHH7_9ZZZZ</name>
<reference evidence="1" key="1">
    <citation type="journal article" date="2014" name="Front. Microbiol.">
        <title>High frequency of phylogenetically diverse reductive dehalogenase-homologous genes in deep subseafloor sedimentary metagenomes.</title>
        <authorList>
            <person name="Kawai M."/>
            <person name="Futagami T."/>
            <person name="Toyoda A."/>
            <person name="Takaki Y."/>
            <person name="Nishi S."/>
            <person name="Hori S."/>
            <person name="Arai W."/>
            <person name="Tsubouchi T."/>
            <person name="Morono Y."/>
            <person name="Uchiyama I."/>
            <person name="Ito T."/>
            <person name="Fujiyama A."/>
            <person name="Inagaki F."/>
            <person name="Takami H."/>
        </authorList>
    </citation>
    <scope>NUCLEOTIDE SEQUENCE</scope>
    <source>
        <strain evidence="1">Expedition CK06-06</strain>
    </source>
</reference>
<protein>
    <submittedName>
        <fullName evidence="1">Uncharacterized protein</fullName>
    </submittedName>
</protein>
<accession>X1VHH7</accession>
<dbReference type="AlphaFoldDB" id="X1VHH7"/>
<sequence length="61" mass="6803">VDVIAKNGIRWGGTDIETTTLILVVDIIAGNRVMRYRIVPTLIKFHTRRIIAGGGSHDMDR</sequence>
<feature type="non-terminal residue" evidence="1">
    <location>
        <position position="1"/>
    </location>
</feature>
<organism evidence="1">
    <name type="scientific">marine sediment metagenome</name>
    <dbReference type="NCBI Taxonomy" id="412755"/>
    <lineage>
        <taxon>unclassified sequences</taxon>
        <taxon>metagenomes</taxon>
        <taxon>ecological metagenomes</taxon>
    </lineage>
</organism>
<gene>
    <name evidence="1" type="ORF">S12H4_54854</name>
</gene>
<comment type="caution">
    <text evidence="1">The sequence shown here is derived from an EMBL/GenBank/DDBJ whole genome shotgun (WGS) entry which is preliminary data.</text>
</comment>
<dbReference type="EMBL" id="BARW01035118">
    <property type="protein sequence ID" value="GAJ17887.1"/>
    <property type="molecule type" value="Genomic_DNA"/>
</dbReference>
<proteinExistence type="predicted"/>
<evidence type="ECO:0000313" key="1">
    <source>
        <dbReference type="EMBL" id="GAJ17887.1"/>
    </source>
</evidence>